<accession>A0AAE1IS03</accession>
<keyword evidence="2" id="KW-1185">Reference proteome</keyword>
<proteinExistence type="predicted"/>
<name>A0AAE1IS03_9FABA</name>
<sequence>MITDFWRRMITMLDNQYSMLTKTNTNLGIELVKVLMITPLKFCILSCPSFVLQRSLDTAHRKPEDFYLLEISGAKI</sequence>
<reference evidence="1" key="1">
    <citation type="submission" date="2023-10" db="EMBL/GenBank/DDBJ databases">
        <title>Chromosome-level genome of the transformable northern wattle, Acacia crassicarpa.</title>
        <authorList>
            <person name="Massaro I."/>
            <person name="Sinha N.R."/>
            <person name="Poethig S."/>
            <person name="Leichty A.R."/>
        </authorList>
    </citation>
    <scope>NUCLEOTIDE SEQUENCE</scope>
    <source>
        <strain evidence="1">Acra3RX</strain>
        <tissue evidence="1">Leaf</tissue>
    </source>
</reference>
<dbReference type="EMBL" id="JAWXYG010000013">
    <property type="protein sequence ID" value="KAK4255753.1"/>
    <property type="molecule type" value="Genomic_DNA"/>
</dbReference>
<evidence type="ECO:0000313" key="2">
    <source>
        <dbReference type="Proteomes" id="UP001293593"/>
    </source>
</evidence>
<evidence type="ECO:0000313" key="1">
    <source>
        <dbReference type="EMBL" id="KAK4255753.1"/>
    </source>
</evidence>
<gene>
    <name evidence="1" type="ORF">QN277_008708</name>
</gene>
<organism evidence="1 2">
    <name type="scientific">Acacia crassicarpa</name>
    <name type="common">northern wattle</name>
    <dbReference type="NCBI Taxonomy" id="499986"/>
    <lineage>
        <taxon>Eukaryota</taxon>
        <taxon>Viridiplantae</taxon>
        <taxon>Streptophyta</taxon>
        <taxon>Embryophyta</taxon>
        <taxon>Tracheophyta</taxon>
        <taxon>Spermatophyta</taxon>
        <taxon>Magnoliopsida</taxon>
        <taxon>eudicotyledons</taxon>
        <taxon>Gunneridae</taxon>
        <taxon>Pentapetalae</taxon>
        <taxon>rosids</taxon>
        <taxon>fabids</taxon>
        <taxon>Fabales</taxon>
        <taxon>Fabaceae</taxon>
        <taxon>Caesalpinioideae</taxon>
        <taxon>mimosoid clade</taxon>
        <taxon>Acacieae</taxon>
        <taxon>Acacia</taxon>
    </lineage>
</organism>
<dbReference type="AlphaFoldDB" id="A0AAE1IS03"/>
<dbReference type="Proteomes" id="UP001293593">
    <property type="component" value="Unassembled WGS sequence"/>
</dbReference>
<protein>
    <submittedName>
        <fullName evidence="1">Uncharacterized protein</fullName>
    </submittedName>
</protein>
<comment type="caution">
    <text evidence="1">The sequence shown here is derived from an EMBL/GenBank/DDBJ whole genome shotgun (WGS) entry which is preliminary data.</text>
</comment>